<dbReference type="SUPFAM" id="SSF57716">
    <property type="entry name" value="Glucocorticoid receptor-like (DNA-binding domain)"/>
    <property type="match status" value="1"/>
</dbReference>
<dbReference type="GO" id="GO:0003677">
    <property type="term" value="F:DNA binding"/>
    <property type="evidence" value="ECO:0007669"/>
    <property type="project" value="UniProtKB-KW"/>
</dbReference>
<dbReference type="RefSeq" id="XP_034245427.1">
    <property type="nucleotide sequence ID" value="XM_034389536.1"/>
</dbReference>
<evidence type="ECO:0000256" key="7">
    <source>
        <dbReference type="ARBA" id="ARBA00023242"/>
    </source>
</evidence>
<evidence type="ECO:0000256" key="5">
    <source>
        <dbReference type="ARBA" id="ARBA00022833"/>
    </source>
</evidence>
<gene>
    <name evidence="13" type="primary">LOC117647661</name>
</gene>
<dbReference type="SUPFAM" id="SSF57667">
    <property type="entry name" value="beta-beta-alpha zinc fingers"/>
    <property type="match status" value="3"/>
</dbReference>
<evidence type="ECO:0000259" key="11">
    <source>
        <dbReference type="PROSITE" id="PS51915"/>
    </source>
</evidence>
<keyword evidence="7" id="KW-0539">Nucleus</keyword>
<dbReference type="Proteomes" id="UP000515158">
    <property type="component" value="Unplaced"/>
</dbReference>
<dbReference type="PANTHER" id="PTHR16515">
    <property type="entry name" value="PR DOMAIN ZINC FINGER PROTEIN"/>
    <property type="match status" value="1"/>
</dbReference>
<keyword evidence="5 9" id="KW-0862">Zinc</keyword>
<evidence type="ECO:0000256" key="2">
    <source>
        <dbReference type="ARBA" id="ARBA00022723"/>
    </source>
</evidence>
<dbReference type="InterPro" id="IPR036236">
    <property type="entry name" value="Znf_C2H2_sf"/>
</dbReference>
<evidence type="ECO:0000256" key="3">
    <source>
        <dbReference type="ARBA" id="ARBA00022737"/>
    </source>
</evidence>
<dbReference type="GO" id="GO:0008270">
    <property type="term" value="F:zinc ion binding"/>
    <property type="evidence" value="ECO:0007669"/>
    <property type="project" value="UniProtKB-UniRule"/>
</dbReference>
<keyword evidence="6" id="KW-0238">DNA-binding</keyword>
<dbReference type="FunFam" id="3.30.160.60:FF:000624">
    <property type="entry name" value="zinc finger protein 697"/>
    <property type="match status" value="1"/>
</dbReference>
<feature type="domain" description="ZAD" evidence="11">
    <location>
        <begin position="29"/>
        <end position="112"/>
    </location>
</feature>
<feature type="domain" description="C2H2-type" evidence="10">
    <location>
        <begin position="419"/>
        <end position="446"/>
    </location>
</feature>
<dbReference type="InParanoid" id="A0A6P8ZBN9"/>
<feature type="domain" description="C2H2-type" evidence="10">
    <location>
        <begin position="447"/>
        <end position="469"/>
    </location>
</feature>
<name>A0A6P8ZBN9_THRPL</name>
<evidence type="ECO:0000256" key="6">
    <source>
        <dbReference type="ARBA" id="ARBA00023125"/>
    </source>
</evidence>
<feature type="binding site" evidence="9">
    <location>
        <position position="88"/>
    </location>
    <ligand>
        <name>Zn(2+)</name>
        <dbReference type="ChEBI" id="CHEBI:29105"/>
    </ligand>
</feature>
<dbReference type="SMART" id="SM00355">
    <property type="entry name" value="ZnF_C2H2"/>
    <property type="match status" value="6"/>
</dbReference>
<dbReference type="Pfam" id="PF13894">
    <property type="entry name" value="zf-C2H2_4"/>
    <property type="match status" value="1"/>
</dbReference>
<dbReference type="GO" id="GO:0005634">
    <property type="term" value="C:nucleus"/>
    <property type="evidence" value="ECO:0007669"/>
    <property type="project" value="UniProtKB-SubCell"/>
</dbReference>
<organism evidence="13">
    <name type="scientific">Thrips palmi</name>
    <name type="common">Melon thrips</name>
    <dbReference type="NCBI Taxonomy" id="161013"/>
    <lineage>
        <taxon>Eukaryota</taxon>
        <taxon>Metazoa</taxon>
        <taxon>Ecdysozoa</taxon>
        <taxon>Arthropoda</taxon>
        <taxon>Hexapoda</taxon>
        <taxon>Insecta</taxon>
        <taxon>Pterygota</taxon>
        <taxon>Neoptera</taxon>
        <taxon>Paraneoptera</taxon>
        <taxon>Thysanoptera</taxon>
        <taxon>Terebrantia</taxon>
        <taxon>Thripoidea</taxon>
        <taxon>Thripidae</taxon>
        <taxon>Thrips</taxon>
    </lineage>
</organism>
<feature type="binding site" evidence="9">
    <location>
        <position position="34"/>
    </location>
    <ligand>
        <name>Zn(2+)</name>
        <dbReference type="ChEBI" id="CHEBI:29105"/>
    </ligand>
</feature>
<sequence>MSDKLINDTETDTLSPLEVSALMSEDIEDLCRLCMSNEKNNTALDMVAIADKYPNSNRLISSLFFDVLQINVDDEAASSMPQKSCMDCLSKLYAYAQFKEQSHSVDAKLRQIVLKKRKLAEAQALYGPVFADLDASFSSSFETAGDRSHDICSPGLPTEEDLRTPNQEKSCLKLLKVEGSWHDNSLTDDSESNISETKIFNILESLPDSGLQCSEEESIANAANFVTEICSTSKTLDNPVNTPHAKGGLKTSKTKSAVVNPLSSTCTTVTGTQSVTLVENQTQNDVADDPSCPDVIHEIIVPDNSTAEEDSDAVDFVPDVPVFEVLSPDIIPLDSAMINCSSRLPTPEVFAIVGQQDVKHLGFRCPLCKKVFHSRIQFRKHASFHVRSKGGVCKYCEKWFQTSNALYRHERIHSGEKPFLCILCDRSFSQREILQRHILTHTDNKPFQCQHCDKSYAQKSGLDSHVKNHHKPTLEISQYPCILCDKAFCHPSGLSRHMLTHSGKQYVCKFCKRNFSDSSALRRHTKKQHGSLP</sequence>
<evidence type="ECO:0000256" key="9">
    <source>
        <dbReference type="PROSITE-ProRule" id="PRU01263"/>
    </source>
</evidence>
<keyword evidence="12" id="KW-1185">Reference proteome</keyword>
<keyword evidence="4 8" id="KW-0863">Zinc-finger</keyword>
<dbReference type="InterPro" id="IPR012934">
    <property type="entry name" value="Znf_AD"/>
</dbReference>
<dbReference type="Gene3D" id="3.40.1800.20">
    <property type="match status" value="1"/>
</dbReference>
<dbReference type="Pfam" id="PF07776">
    <property type="entry name" value="zf-AD"/>
    <property type="match status" value="1"/>
</dbReference>
<evidence type="ECO:0000256" key="4">
    <source>
        <dbReference type="ARBA" id="ARBA00022771"/>
    </source>
</evidence>
<proteinExistence type="predicted"/>
<feature type="domain" description="C2H2-type" evidence="10">
    <location>
        <begin position="506"/>
        <end position="533"/>
    </location>
</feature>
<dbReference type="KEGG" id="tpal:117647661"/>
<feature type="domain" description="C2H2-type" evidence="10">
    <location>
        <begin position="391"/>
        <end position="418"/>
    </location>
</feature>
<dbReference type="PANTHER" id="PTHR16515:SF49">
    <property type="entry name" value="GASTRULA ZINC FINGER PROTEIN XLCGF49.1-LIKE-RELATED"/>
    <property type="match status" value="1"/>
</dbReference>
<dbReference type="AlphaFoldDB" id="A0A6P8ZBN9"/>
<dbReference type="Gene3D" id="3.30.160.60">
    <property type="entry name" value="Classic Zinc Finger"/>
    <property type="match status" value="5"/>
</dbReference>
<keyword evidence="3" id="KW-0677">Repeat</keyword>
<evidence type="ECO:0000259" key="10">
    <source>
        <dbReference type="PROSITE" id="PS50157"/>
    </source>
</evidence>
<feature type="domain" description="C2H2-type" evidence="10">
    <location>
        <begin position="363"/>
        <end position="390"/>
    </location>
</feature>
<evidence type="ECO:0000313" key="13">
    <source>
        <dbReference type="RefSeq" id="XP_034245427.1"/>
    </source>
</evidence>
<dbReference type="PROSITE" id="PS51915">
    <property type="entry name" value="ZAD"/>
    <property type="match status" value="1"/>
</dbReference>
<dbReference type="OrthoDB" id="8922241at2759"/>
<evidence type="ECO:0000313" key="12">
    <source>
        <dbReference type="Proteomes" id="UP000515158"/>
    </source>
</evidence>
<dbReference type="SMART" id="SM00868">
    <property type="entry name" value="zf-AD"/>
    <property type="match status" value="1"/>
</dbReference>
<dbReference type="Pfam" id="PF00096">
    <property type="entry name" value="zf-C2H2"/>
    <property type="match status" value="2"/>
</dbReference>
<feature type="binding site" evidence="9">
    <location>
        <position position="31"/>
    </location>
    <ligand>
        <name>Zn(2+)</name>
        <dbReference type="ChEBI" id="CHEBI:29105"/>
    </ligand>
</feature>
<evidence type="ECO:0000256" key="1">
    <source>
        <dbReference type="ARBA" id="ARBA00004123"/>
    </source>
</evidence>
<dbReference type="FunFam" id="3.30.160.60:FF:002343">
    <property type="entry name" value="Zinc finger protein 33A"/>
    <property type="match status" value="1"/>
</dbReference>
<comment type="subcellular location">
    <subcellularLocation>
        <location evidence="1">Nucleus</location>
    </subcellularLocation>
</comment>
<dbReference type="PROSITE" id="PS00028">
    <property type="entry name" value="ZINC_FINGER_C2H2_1"/>
    <property type="match status" value="5"/>
</dbReference>
<keyword evidence="2 9" id="KW-0479">Metal-binding</keyword>
<feature type="domain" description="C2H2-type" evidence="10">
    <location>
        <begin position="479"/>
        <end position="506"/>
    </location>
</feature>
<dbReference type="InterPro" id="IPR013087">
    <property type="entry name" value="Znf_C2H2_type"/>
</dbReference>
<accession>A0A6P8ZBN9</accession>
<dbReference type="InterPro" id="IPR050331">
    <property type="entry name" value="Zinc_finger"/>
</dbReference>
<reference evidence="13" key="1">
    <citation type="submission" date="2025-08" db="UniProtKB">
        <authorList>
            <consortium name="RefSeq"/>
        </authorList>
    </citation>
    <scope>IDENTIFICATION</scope>
    <source>
        <tissue evidence="13">Total insect</tissue>
    </source>
</reference>
<dbReference type="GeneID" id="117647661"/>
<feature type="binding site" evidence="9">
    <location>
        <position position="85"/>
    </location>
    <ligand>
        <name>Zn(2+)</name>
        <dbReference type="ChEBI" id="CHEBI:29105"/>
    </ligand>
</feature>
<dbReference type="GO" id="GO:0006355">
    <property type="term" value="P:regulation of DNA-templated transcription"/>
    <property type="evidence" value="ECO:0007669"/>
    <property type="project" value="UniProtKB-ARBA"/>
</dbReference>
<evidence type="ECO:0000256" key="8">
    <source>
        <dbReference type="PROSITE-ProRule" id="PRU00042"/>
    </source>
</evidence>
<dbReference type="PROSITE" id="PS50157">
    <property type="entry name" value="ZINC_FINGER_C2H2_2"/>
    <property type="match status" value="6"/>
</dbReference>
<protein>
    <submittedName>
        <fullName evidence="13">Myoneurin-like isoform X1</fullName>
    </submittedName>
</protein>